<evidence type="ECO:0000256" key="1">
    <source>
        <dbReference type="SAM" id="MobiDB-lite"/>
    </source>
</evidence>
<proteinExistence type="predicted"/>
<keyword evidence="2" id="KW-0732">Signal</keyword>
<feature type="chain" id="PRO_5008132600" evidence="2">
    <location>
        <begin position="25"/>
        <end position="380"/>
    </location>
</feature>
<organism evidence="3 4">
    <name type="scientific">Anopheles farauti</name>
    <dbReference type="NCBI Taxonomy" id="69004"/>
    <lineage>
        <taxon>Eukaryota</taxon>
        <taxon>Metazoa</taxon>
        <taxon>Ecdysozoa</taxon>
        <taxon>Arthropoda</taxon>
        <taxon>Hexapoda</taxon>
        <taxon>Insecta</taxon>
        <taxon>Pterygota</taxon>
        <taxon>Neoptera</taxon>
        <taxon>Endopterygota</taxon>
        <taxon>Diptera</taxon>
        <taxon>Nematocera</taxon>
        <taxon>Culicoidea</taxon>
        <taxon>Culicidae</taxon>
        <taxon>Anophelinae</taxon>
        <taxon>Anopheles</taxon>
    </lineage>
</organism>
<keyword evidence="4" id="KW-1185">Reference proteome</keyword>
<dbReference type="STRING" id="69004.A0A182Q9X2"/>
<name>A0A182Q9X2_9DIPT</name>
<evidence type="ECO:0000313" key="3">
    <source>
        <dbReference type="EnsemblMetazoa" id="AFAF005955-PA"/>
    </source>
</evidence>
<dbReference type="EMBL" id="AXCN02001457">
    <property type="status" value="NOT_ANNOTATED_CDS"/>
    <property type="molecule type" value="Genomic_DNA"/>
</dbReference>
<feature type="compositionally biased region" description="Acidic residues" evidence="1">
    <location>
        <begin position="122"/>
        <end position="132"/>
    </location>
</feature>
<evidence type="ECO:0000256" key="2">
    <source>
        <dbReference type="SAM" id="SignalP"/>
    </source>
</evidence>
<dbReference type="AlphaFoldDB" id="A0A182Q9X2"/>
<feature type="signal peptide" evidence="2">
    <location>
        <begin position="1"/>
        <end position="24"/>
    </location>
</feature>
<protein>
    <submittedName>
        <fullName evidence="3">Uncharacterized protein</fullName>
    </submittedName>
</protein>
<dbReference type="VEuPathDB" id="VectorBase:AFAF005955"/>
<sequence>MFRRSSRCTAWYWILLCAVTVLLGNTAEIVSKTVIPRLCLNGAYDSAGKCVCNAGFSEYQGNCFLTTTTCPPGTILWRGRCTPHATAPIQDVIPAEEKFIVVPPIKVPLPLPPLPDPLDPTNAEDDEPEYEPGIDTNSKVNQPPPKDHNLNITFRRIVNNHNIIHNVTTTNAHNINNVTVYFGRKKNNGAVRTIVISNNETTVYEEQDSDCEFPTTTETNGNATATKVQQPEVIPCCKIVSPRVCRKQKDEWVCFHRKEYVCSKACTADVMYLRPRRPLYRRPWLVMPPMPDYDAHFKSCRAGQCKQLDCSGCLNGWVKCHPMCYTYDCQEADNCHFIDQELICKGRSSKICDLLLLESKTIDLMQPNKTSPTKASKKQT</sequence>
<dbReference type="EnsemblMetazoa" id="AFAF005955-RA">
    <property type="protein sequence ID" value="AFAF005955-PA"/>
    <property type="gene ID" value="AFAF005955"/>
</dbReference>
<reference evidence="4" key="1">
    <citation type="submission" date="2014-01" db="EMBL/GenBank/DDBJ databases">
        <title>The Genome Sequence of Anopheles farauti FAR1 (V2).</title>
        <authorList>
            <consortium name="The Broad Institute Genomics Platform"/>
            <person name="Neafsey D.E."/>
            <person name="Besansky N."/>
            <person name="Howell P."/>
            <person name="Walton C."/>
            <person name="Young S.K."/>
            <person name="Zeng Q."/>
            <person name="Gargeya S."/>
            <person name="Fitzgerald M."/>
            <person name="Haas B."/>
            <person name="Abouelleil A."/>
            <person name="Allen A.W."/>
            <person name="Alvarado L."/>
            <person name="Arachchi H.M."/>
            <person name="Berlin A.M."/>
            <person name="Chapman S.B."/>
            <person name="Gainer-Dewar J."/>
            <person name="Goldberg J."/>
            <person name="Griggs A."/>
            <person name="Gujja S."/>
            <person name="Hansen M."/>
            <person name="Howarth C."/>
            <person name="Imamovic A."/>
            <person name="Ireland A."/>
            <person name="Larimer J."/>
            <person name="McCowan C."/>
            <person name="Murphy C."/>
            <person name="Pearson M."/>
            <person name="Poon T.W."/>
            <person name="Priest M."/>
            <person name="Roberts A."/>
            <person name="Saif S."/>
            <person name="Shea T."/>
            <person name="Sisk P."/>
            <person name="Sykes S."/>
            <person name="Wortman J."/>
            <person name="Nusbaum C."/>
            <person name="Birren B."/>
        </authorList>
    </citation>
    <scope>NUCLEOTIDE SEQUENCE [LARGE SCALE GENOMIC DNA]</scope>
    <source>
        <strain evidence="4">FAR1</strain>
    </source>
</reference>
<accession>A0A182Q9X2</accession>
<feature type="region of interest" description="Disordered" evidence="1">
    <location>
        <begin position="112"/>
        <end position="147"/>
    </location>
</feature>
<reference evidence="3" key="2">
    <citation type="submission" date="2020-05" db="UniProtKB">
        <authorList>
            <consortium name="EnsemblMetazoa"/>
        </authorList>
    </citation>
    <scope>IDENTIFICATION</scope>
    <source>
        <strain evidence="3">FAR1</strain>
    </source>
</reference>
<evidence type="ECO:0000313" key="4">
    <source>
        <dbReference type="Proteomes" id="UP000075886"/>
    </source>
</evidence>
<dbReference type="Proteomes" id="UP000075886">
    <property type="component" value="Unassembled WGS sequence"/>
</dbReference>